<comment type="caution">
    <text evidence="2">The sequence shown here is derived from an EMBL/GenBank/DDBJ whole genome shotgun (WGS) entry which is preliminary data.</text>
</comment>
<dbReference type="EMBL" id="JAULSO010000001">
    <property type="protein sequence ID" value="KAK3692454.1"/>
    <property type="molecule type" value="Genomic_DNA"/>
</dbReference>
<organism evidence="2 3">
    <name type="scientific">Podospora appendiculata</name>
    <dbReference type="NCBI Taxonomy" id="314037"/>
    <lineage>
        <taxon>Eukaryota</taxon>
        <taxon>Fungi</taxon>
        <taxon>Dikarya</taxon>
        <taxon>Ascomycota</taxon>
        <taxon>Pezizomycotina</taxon>
        <taxon>Sordariomycetes</taxon>
        <taxon>Sordariomycetidae</taxon>
        <taxon>Sordariales</taxon>
        <taxon>Podosporaceae</taxon>
        <taxon>Podospora</taxon>
    </lineage>
</organism>
<feature type="compositionally biased region" description="Low complexity" evidence="1">
    <location>
        <begin position="191"/>
        <end position="214"/>
    </location>
</feature>
<evidence type="ECO:0000313" key="3">
    <source>
        <dbReference type="Proteomes" id="UP001270362"/>
    </source>
</evidence>
<reference evidence="2" key="1">
    <citation type="journal article" date="2023" name="Mol. Phylogenet. Evol.">
        <title>Genome-scale phylogeny and comparative genomics of the fungal order Sordariales.</title>
        <authorList>
            <person name="Hensen N."/>
            <person name="Bonometti L."/>
            <person name="Westerberg I."/>
            <person name="Brannstrom I.O."/>
            <person name="Guillou S."/>
            <person name="Cros-Aarteil S."/>
            <person name="Calhoun S."/>
            <person name="Haridas S."/>
            <person name="Kuo A."/>
            <person name="Mondo S."/>
            <person name="Pangilinan J."/>
            <person name="Riley R."/>
            <person name="LaButti K."/>
            <person name="Andreopoulos B."/>
            <person name="Lipzen A."/>
            <person name="Chen C."/>
            <person name="Yan M."/>
            <person name="Daum C."/>
            <person name="Ng V."/>
            <person name="Clum A."/>
            <person name="Steindorff A."/>
            <person name="Ohm R.A."/>
            <person name="Martin F."/>
            <person name="Silar P."/>
            <person name="Natvig D.O."/>
            <person name="Lalanne C."/>
            <person name="Gautier V."/>
            <person name="Ament-Velasquez S.L."/>
            <person name="Kruys A."/>
            <person name="Hutchinson M.I."/>
            <person name="Powell A.J."/>
            <person name="Barry K."/>
            <person name="Miller A.N."/>
            <person name="Grigoriev I.V."/>
            <person name="Debuchy R."/>
            <person name="Gladieux P."/>
            <person name="Hiltunen Thoren M."/>
            <person name="Johannesson H."/>
        </authorList>
    </citation>
    <scope>NUCLEOTIDE SEQUENCE</scope>
    <source>
        <strain evidence="2">CBS 314.62</strain>
    </source>
</reference>
<accession>A0AAE1CFJ5</accession>
<feature type="region of interest" description="Disordered" evidence="1">
    <location>
        <begin position="175"/>
        <end position="230"/>
    </location>
</feature>
<evidence type="ECO:0000256" key="1">
    <source>
        <dbReference type="SAM" id="MobiDB-lite"/>
    </source>
</evidence>
<dbReference type="AlphaFoldDB" id="A0AAE1CFJ5"/>
<keyword evidence="3" id="KW-1185">Reference proteome</keyword>
<sequence>MFGFTTSPIERFPHSVKKIDLSNHQHPTIHWVSDVLEDWTPSGAWRALSKQPAPFPSHCPIPPLRKSGLDDRQFTGEGGYMKYRISTPPLPGYARDYRHGLLDPTVGPGTKSGVWSGDARQEAEHQPPEPRLNYSLYILRAGPAVRALNTPRCILLSCFSICYLPDFPPRAPAPRYPNLSAPFPNPKPNKTKQNNTIPSRTTSSSTPTNRMTNPLATPSNPNQHTDQAIL</sequence>
<protein>
    <submittedName>
        <fullName evidence="2">Uncharacterized protein</fullName>
    </submittedName>
</protein>
<name>A0AAE1CFJ5_9PEZI</name>
<proteinExistence type="predicted"/>
<feature type="compositionally biased region" description="Polar residues" evidence="1">
    <location>
        <begin position="215"/>
        <end position="230"/>
    </location>
</feature>
<feature type="region of interest" description="Disordered" evidence="1">
    <location>
        <begin position="108"/>
        <end position="128"/>
    </location>
</feature>
<reference evidence="2" key="2">
    <citation type="submission" date="2023-06" db="EMBL/GenBank/DDBJ databases">
        <authorList>
            <consortium name="Lawrence Berkeley National Laboratory"/>
            <person name="Haridas S."/>
            <person name="Hensen N."/>
            <person name="Bonometti L."/>
            <person name="Westerberg I."/>
            <person name="Brannstrom I.O."/>
            <person name="Guillou S."/>
            <person name="Cros-Aarteil S."/>
            <person name="Calhoun S."/>
            <person name="Kuo A."/>
            <person name="Mondo S."/>
            <person name="Pangilinan J."/>
            <person name="Riley R."/>
            <person name="Labutti K."/>
            <person name="Andreopoulos B."/>
            <person name="Lipzen A."/>
            <person name="Chen C."/>
            <person name="Yanf M."/>
            <person name="Daum C."/>
            <person name="Ng V."/>
            <person name="Clum A."/>
            <person name="Steindorff A."/>
            <person name="Ohm R."/>
            <person name="Martin F."/>
            <person name="Silar P."/>
            <person name="Natvig D."/>
            <person name="Lalanne C."/>
            <person name="Gautier V."/>
            <person name="Ament-Velasquez S.L."/>
            <person name="Kruys A."/>
            <person name="Hutchinson M.I."/>
            <person name="Powell A.J."/>
            <person name="Barry K."/>
            <person name="Miller A.N."/>
            <person name="Grigoriev I.V."/>
            <person name="Debuchy R."/>
            <person name="Gladieux P."/>
            <person name="Thoren M.H."/>
            <person name="Johannesson H."/>
        </authorList>
    </citation>
    <scope>NUCLEOTIDE SEQUENCE</scope>
    <source>
        <strain evidence="2">CBS 314.62</strain>
    </source>
</reference>
<dbReference type="Proteomes" id="UP001270362">
    <property type="component" value="Unassembled WGS sequence"/>
</dbReference>
<feature type="compositionally biased region" description="Basic and acidic residues" evidence="1">
    <location>
        <begin position="119"/>
        <end position="128"/>
    </location>
</feature>
<evidence type="ECO:0000313" key="2">
    <source>
        <dbReference type="EMBL" id="KAK3692454.1"/>
    </source>
</evidence>
<gene>
    <name evidence="2" type="ORF">B0T22DRAFT_14295</name>
</gene>